<organism evidence="1 2">
    <name type="scientific">Phytohabitans aurantiacus</name>
    <dbReference type="NCBI Taxonomy" id="3016789"/>
    <lineage>
        <taxon>Bacteria</taxon>
        <taxon>Bacillati</taxon>
        <taxon>Actinomycetota</taxon>
        <taxon>Actinomycetes</taxon>
        <taxon>Micromonosporales</taxon>
        <taxon>Micromonosporaceae</taxon>
    </lineage>
</organism>
<name>A0ABQ5QYG0_9ACTN</name>
<dbReference type="Proteomes" id="UP001144280">
    <property type="component" value="Unassembled WGS sequence"/>
</dbReference>
<evidence type="ECO:0000313" key="1">
    <source>
        <dbReference type="EMBL" id="GLH99588.1"/>
    </source>
</evidence>
<proteinExistence type="predicted"/>
<gene>
    <name evidence="1" type="ORF">Pa4123_48640</name>
</gene>
<sequence length="201" mass="21732">MWTIGKGEGVALLLERSVEEAHLYMAMHPCEVCGESDFECQSAVVMAEGDLASRYQGPCDGCGTAREFVFRLPEAVSLPGNRVRFGGPEPSELLDAGEWLWVAGNFAAVEPLGDLAAEDLAAEELTGEELAAARADLAGAVAAVDEVLKFLPDGAEEPPDEAFWSERGKRVRAESPADLRREHLEARRAKYEEALTVLTGR</sequence>
<evidence type="ECO:0000313" key="2">
    <source>
        <dbReference type="Proteomes" id="UP001144280"/>
    </source>
</evidence>
<keyword evidence="2" id="KW-1185">Reference proteome</keyword>
<comment type="caution">
    <text evidence="1">The sequence shown here is derived from an EMBL/GenBank/DDBJ whole genome shotgun (WGS) entry which is preliminary data.</text>
</comment>
<accession>A0ABQ5QYG0</accession>
<dbReference type="EMBL" id="BSDI01000025">
    <property type="protein sequence ID" value="GLH99588.1"/>
    <property type="molecule type" value="Genomic_DNA"/>
</dbReference>
<protein>
    <submittedName>
        <fullName evidence="1">Uncharacterized protein</fullName>
    </submittedName>
</protein>
<reference evidence="1" key="1">
    <citation type="submission" date="2022-12" db="EMBL/GenBank/DDBJ databases">
        <title>New Phytohabitans aurantiacus sp. RD004123 nov., an actinomycete isolated from soil.</title>
        <authorList>
            <person name="Triningsih D.W."/>
            <person name="Harunari E."/>
            <person name="Igarashi Y."/>
        </authorList>
    </citation>
    <scope>NUCLEOTIDE SEQUENCE</scope>
    <source>
        <strain evidence="1">RD004123</strain>
    </source>
</reference>